<dbReference type="Gene3D" id="1.25.40.10">
    <property type="entry name" value="Tetratricopeptide repeat domain"/>
    <property type="match status" value="4"/>
</dbReference>
<reference evidence="4" key="1">
    <citation type="submission" date="2021-02" db="EMBL/GenBank/DDBJ databases">
        <authorList>
            <person name="Nowell W R."/>
        </authorList>
    </citation>
    <scope>NUCLEOTIDE SEQUENCE</scope>
</reference>
<dbReference type="InterPro" id="IPR011990">
    <property type="entry name" value="TPR-like_helical_dom_sf"/>
</dbReference>
<organism evidence="4 6">
    <name type="scientific">Adineta steineri</name>
    <dbReference type="NCBI Taxonomy" id="433720"/>
    <lineage>
        <taxon>Eukaryota</taxon>
        <taxon>Metazoa</taxon>
        <taxon>Spiralia</taxon>
        <taxon>Gnathifera</taxon>
        <taxon>Rotifera</taxon>
        <taxon>Eurotatoria</taxon>
        <taxon>Bdelloidea</taxon>
        <taxon>Adinetida</taxon>
        <taxon>Adinetidae</taxon>
        <taxon>Adineta</taxon>
    </lineage>
</organism>
<dbReference type="AlphaFoldDB" id="A0A813SAV8"/>
<dbReference type="SUPFAM" id="SSF48452">
    <property type="entry name" value="TPR-like"/>
    <property type="match status" value="3"/>
</dbReference>
<evidence type="ECO:0000313" key="4">
    <source>
        <dbReference type="EMBL" id="CAF0793674.1"/>
    </source>
</evidence>
<dbReference type="EMBL" id="CAJNOE010000041">
    <property type="protein sequence ID" value="CAF0793674.1"/>
    <property type="molecule type" value="Genomic_DNA"/>
</dbReference>
<dbReference type="Pfam" id="PF13424">
    <property type="entry name" value="TPR_12"/>
    <property type="match status" value="4"/>
</dbReference>
<feature type="repeat" description="TPR" evidence="3">
    <location>
        <begin position="458"/>
        <end position="491"/>
    </location>
</feature>
<keyword evidence="2 3" id="KW-0802">TPR repeat</keyword>
<gene>
    <name evidence="4" type="ORF">IZO911_LOCUS6541</name>
    <name evidence="5" type="ORF">KXQ929_LOCUS26876</name>
</gene>
<sequence>MELSSIDEEQMNFICLYPDNEIEDLKTHLYKINNSFSFYTNIQSCIIFIELITNEKILLVTSDFYIPQILSHADIFHEVNFIYIYYSNKDQYKYMFHEDLNIVGIYDKISLLVFSIQEQIISINKQFYQWAFFNEENYLKRDLSKQSNDFLWIHLFHRVISQFPRDQQAKQQLIDCVRIYLKENFEEEYISNDALYCYRKNSSFQKMINKALQTKDIDRLYHLRYFLSDLSECLSREHQQIVESGEENFVFSQQMKLSKNEFNYLKENEEKLLIIKGFLFLNSLSKNFNTEFIQNKDLIDVILQIECNIKEMGNNHIFTDLTRLNEKEEVLFDLNTTFRLESIHQDKQIWLIKMIATNDGELIIKKYIEDTHRQIENVSISIIFGKLMCDMNEWNQSKKYFELLINNLSSNHEDLAWIEHSMGQVHHWKGEWNEARIFYDPAYDRMMKTEPIRIKDSALVLTNIGQILHLQGNYEESYEFHQKALTIIKQYYSPNHAYMANSLENIARIHRRRLKHDEALIVLQGALKIREEYYNDYHVDIAMNLNQIGNTLFYQGNHNDVLDYLNRAMSIYEKYYQSDNIYIVETLQTIAYLLCQQEKFDESFNIYQRILRMARNIYPSGHFIIAEILHGIANIRNEQGMYDESLKLYQQAVTMSMNYYSPAHLDIVCFLISIGDVQLHGKVNYEEALEVYQQALTMLETYYPSYSSYIANCLNRTGNVKKAQNQNNEALDYYNRALKFQEDYFSSDHIQLTPTITNIAHIFLTQGNYDDSLVLYERVLKIRQNKYPSDHVFISYSFNNNARVLKEKNNFDEAIQFH</sequence>
<dbReference type="SMART" id="SM00028">
    <property type="entry name" value="TPR"/>
    <property type="match status" value="8"/>
</dbReference>
<evidence type="ECO:0000256" key="3">
    <source>
        <dbReference type="PROSITE-ProRule" id="PRU00339"/>
    </source>
</evidence>
<dbReference type="Proteomes" id="UP000663860">
    <property type="component" value="Unassembled WGS sequence"/>
</dbReference>
<name>A0A813SAV8_9BILA</name>
<comment type="caution">
    <text evidence="4">The sequence shown here is derived from an EMBL/GenBank/DDBJ whole genome shotgun (WGS) entry which is preliminary data.</text>
</comment>
<dbReference type="PANTHER" id="PTHR45641">
    <property type="entry name" value="TETRATRICOPEPTIDE REPEAT PROTEIN (AFU_ORTHOLOGUE AFUA_6G03870)"/>
    <property type="match status" value="1"/>
</dbReference>
<dbReference type="Proteomes" id="UP000663868">
    <property type="component" value="Unassembled WGS sequence"/>
</dbReference>
<dbReference type="PANTHER" id="PTHR45641:SF19">
    <property type="entry name" value="NEPHROCYSTIN-3"/>
    <property type="match status" value="1"/>
</dbReference>
<proteinExistence type="predicted"/>
<keyword evidence="1" id="KW-0677">Repeat</keyword>
<dbReference type="EMBL" id="CAJOBB010002483">
    <property type="protein sequence ID" value="CAF3972788.1"/>
    <property type="molecule type" value="Genomic_DNA"/>
</dbReference>
<evidence type="ECO:0008006" key="7">
    <source>
        <dbReference type="Google" id="ProtNLM"/>
    </source>
</evidence>
<dbReference type="PROSITE" id="PS50005">
    <property type="entry name" value="TPR"/>
    <property type="match status" value="3"/>
</dbReference>
<feature type="repeat" description="TPR" evidence="3">
    <location>
        <begin position="753"/>
        <end position="786"/>
    </location>
</feature>
<evidence type="ECO:0000313" key="5">
    <source>
        <dbReference type="EMBL" id="CAF3972788.1"/>
    </source>
</evidence>
<evidence type="ECO:0000256" key="2">
    <source>
        <dbReference type="ARBA" id="ARBA00022803"/>
    </source>
</evidence>
<evidence type="ECO:0000313" key="6">
    <source>
        <dbReference type="Proteomes" id="UP000663860"/>
    </source>
</evidence>
<dbReference type="InterPro" id="IPR019734">
    <property type="entry name" value="TPR_rpt"/>
</dbReference>
<accession>A0A813SAV8</accession>
<feature type="repeat" description="TPR" evidence="3">
    <location>
        <begin position="711"/>
        <end position="744"/>
    </location>
</feature>
<protein>
    <recommendedName>
        <fullName evidence="7">Tetratricopeptide repeat protein</fullName>
    </recommendedName>
</protein>
<evidence type="ECO:0000256" key="1">
    <source>
        <dbReference type="ARBA" id="ARBA00022737"/>
    </source>
</evidence>